<dbReference type="InterPro" id="IPR021146">
    <property type="entry name" value="Phage_gp6-like_head-tail"/>
</dbReference>
<proteinExistence type="predicted"/>
<sequence length="123" mass="14407">MTEKTFLLEEIKLLLGIYDQLQDPLLTLIIEDSEQRILSFLNQFSVKNGTEKYQTIPADLIYIHRDVAIKRFNKRNSEGATADSEEGRSYTWESSYLNEYLDIFEEYTKPMLRAGRGITRFIS</sequence>
<dbReference type="Pfam" id="PF05135">
    <property type="entry name" value="Phage_connect_1"/>
    <property type="match status" value="1"/>
</dbReference>
<name>A0A2S7M107_ENTFL</name>
<reference evidence="1 2" key="1">
    <citation type="submission" date="2020-08" db="EMBL/GenBank/DDBJ databases">
        <title>Enterococcus faecalis SF28073 genome assembly.</title>
        <authorList>
            <person name="Duerkop B.A."/>
            <person name="Johnson C.N."/>
        </authorList>
    </citation>
    <scope>NUCLEOTIDE SEQUENCE [LARGE SCALE GENOMIC DNA]</scope>
    <source>
        <strain evidence="1 2">SF28073</strain>
    </source>
</reference>
<dbReference type="InterPro" id="IPR053746">
    <property type="entry name" value="Viral_HT_Connector_Assembly"/>
</dbReference>
<dbReference type="Gene3D" id="1.10.246.150">
    <property type="match status" value="1"/>
</dbReference>
<evidence type="ECO:0000313" key="1">
    <source>
        <dbReference type="EMBL" id="QNP37132.1"/>
    </source>
</evidence>
<evidence type="ECO:0000313" key="2">
    <source>
        <dbReference type="Proteomes" id="UP000516122"/>
    </source>
</evidence>
<protein>
    <submittedName>
        <fullName evidence="1">Phage head-tail connector protein</fullName>
    </submittedName>
</protein>
<organism evidence="1 2">
    <name type="scientific">Enterococcus faecalis</name>
    <name type="common">Streptococcus faecalis</name>
    <dbReference type="NCBI Taxonomy" id="1351"/>
    <lineage>
        <taxon>Bacteria</taxon>
        <taxon>Bacillati</taxon>
        <taxon>Bacillota</taxon>
        <taxon>Bacilli</taxon>
        <taxon>Lactobacillales</taxon>
        <taxon>Enterococcaceae</taxon>
        <taxon>Enterococcus</taxon>
    </lineage>
</organism>
<accession>A0A2S7M107</accession>
<dbReference type="RefSeq" id="WP_002382602.1">
    <property type="nucleotide sequence ID" value="NZ_CABGRP010000001.1"/>
</dbReference>
<dbReference type="Proteomes" id="UP000516122">
    <property type="component" value="Chromosome"/>
</dbReference>
<dbReference type="EMBL" id="CP060804">
    <property type="protein sequence ID" value="QNP37132.1"/>
    <property type="molecule type" value="Genomic_DNA"/>
</dbReference>
<dbReference type="AlphaFoldDB" id="A0A2S7M107"/>
<gene>
    <name evidence="1" type="ORF">H9Q64_11735</name>
</gene>